<dbReference type="Pfam" id="PF08240">
    <property type="entry name" value="ADH_N"/>
    <property type="match status" value="1"/>
</dbReference>
<evidence type="ECO:0000256" key="8">
    <source>
        <dbReference type="PROSITE-ProRule" id="PRU01363"/>
    </source>
</evidence>
<dbReference type="Pfam" id="PF16197">
    <property type="entry name" value="KAsynt_C_assoc"/>
    <property type="match status" value="1"/>
</dbReference>
<dbReference type="SMART" id="SM00825">
    <property type="entry name" value="PKS_KS"/>
    <property type="match status" value="1"/>
</dbReference>
<feature type="domain" description="Carrier" evidence="9">
    <location>
        <begin position="2462"/>
        <end position="2539"/>
    </location>
</feature>
<evidence type="ECO:0000256" key="7">
    <source>
        <dbReference type="ARBA" id="ARBA00023315"/>
    </source>
</evidence>
<evidence type="ECO:0000259" key="10">
    <source>
        <dbReference type="PROSITE" id="PS52004"/>
    </source>
</evidence>
<dbReference type="Gene3D" id="3.40.366.10">
    <property type="entry name" value="Malonyl-Coenzyme A Acyl Carrier Protein, domain 2"/>
    <property type="match status" value="1"/>
</dbReference>
<dbReference type="SUPFAM" id="SSF51735">
    <property type="entry name" value="NAD(P)-binding Rossmann-fold domains"/>
    <property type="match status" value="2"/>
</dbReference>
<dbReference type="Gene3D" id="3.10.129.110">
    <property type="entry name" value="Polyketide synthase dehydratase"/>
    <property type="match status" value="1"/>
</dbReference>
<sequence length="2546" mass="276495">MPCGESPVPPVAVVGFGMRLPGKISTSEDLWSLIVNKRDARAPIPASRWDAKTWKNNHATDHGYFLDEETDLKKFDSSMFSMSRTELESLDPRQRILLEVVWECMENAGQKEWRGTRTGVFVGSFSQDWMEMTARDPLMKGVFRIYNGADFYLPNRISYEYNLSGPSVAVQAACASGLTAVHEACTALYNGECKGAIAAGTSILLSPLVVEVMTQQGVLSPNGSCSTFSAEADGYARAESVNAVYLKLLDDALRDGDPIRGVIRGTALSANGKTNGMLLPDAKYQQKTIEEAYKAAGITDLTQTPFVECHGTGTPVGDPIEVRGVINAFGTEGEHGKPTYIGSHKPNLGHSEGASGINSLIKAVLAVENGIIPPNIKFNKPNPQIPFDTARLIVPVEPTPFPACRATRVSINSFGIGGANAHLVLDSAAEFLHTYPGVPPPFPAPPPGSHTIWPRMVVVTSSNMASLNQRVHDIKQYLDLRPRTVLNDVAYTLANRRSHLTYRSFAVVTHSQNEPFEFEKPQISYAKPPAPVFVFTGQGAQWGGMASDLLRISPVFAESIRTMDAALAKLGPAAPSWTLEKMIAAKDDETKALFDKPEFSQPLCTAVQVGVLQFMQACGVQHTAVVGHSSGEIAAAYAAGGLTLQEAIVVSYLRGWAVKVEQAKGTGTKGGMAAVGLGKTEAEKYVCPGVVVACENSPQSVTLSGDEDVLDAALSEISKSSVFTRRLKVDVAYHSHHMKNVGEVYDTALSPQLAKSKKKLSVPFYSSVTLEKVGNSEIFDTAYWCKNLKSPVRFNDAVQSIISDNPDKDLVFLEIGPHSTLQGPLRQIFQVAAQNGRFLGKNFLYIPTLLRNVPAKISLTKAAGHAFSFGIPVNFGILTPPPTPTSKPLTDLPRYPWDRNVEFWNESRLSVAHRFPKYPRHELLGTRGLEGTDLEPTWRNIIAPNDIPWVQDHVVGSDVILPCAGYVSMVGEALRQLSGDDNAGYTLREVEVKSALILPDNRAVEVMTTARLVRPSTFGEPGSWYEFSISSYNGSSWMQLYSAKGRSGAESGYPAKMPLQPTHKFSRKVSSEVWYDAFAHVGLAYGPKFQGLASLSAVPGEPLGSSTIKTFDEDISKKSSATYTQHPTTLDCALQLGLFASTSGLPKRLSAVLPTAIDFVYVKPASNLKSLYTQATFQKNQNKGKVLGGHSCRALDPQTFETIIDIQNCRHTHFQIKSKSNSIGNGFDHVGAASLVWRPDINFCKPEVTMKPLPDVYRPSKVLLEKIVALCVLHSVDVMTIEKAKVGSNDISFVEPHLKKYIAWLSTAKAEMLSGTGSWSRLCPEAQHFASMSLEQRENEFSLVEQQVAAMSSHNSDMGVMMRICRKLAENMYLLATGKANSVEIMFSRTSESLASWYDFLGNLLDFSEYFKLSGHANPNLRVLEIGAGTGASSARVLQALVADSNKPRYGEYTFTDVSSGFFEAARDRLKEYPNIKYKVLDISRDPAEQGFELGSYDLIVASNVIHATPNLNQTLTNTRALLRDGGRFYLQEVVGPTNVFGFLAGVFSGWWMGEFDGRPNAPTVSVDRWHQELIAAGFSGAGDAVLDDDETLTYLANIVTRAMPVKNQAPEFKTATIIYEKEKPTFASSLSSSLAANGFGVSWEKLEDFASSSVTPSVVISALDLEHPFFVGLTSRKYALLTNIILNLSTPLIWLTCPAQVDVENPHYAQIIGLGRNVRNELSKKFVTIELGSSDTASAKAVTKIVEDLAVNLTNVSSSSHYDADSEYFVKDGIVYTSRYETLMLDDELAEQSHERTSVTLISSEVGSFNKPKWIEESVVLALAANDVEVDVQATSLNYKYHDVMLYSNSLEGSENHIGVEAAGVVSRVGALVDNIKVGDRVVLIAAGAVSSVKVVNKDLVVKIPDSLDFEQAATLPISYLTAIHALSNLKSGQTVLIHSGSGSLGQAAIQVAQMLGATVFTTAGTEEKADFITSQFGIPPSRIFSSCDISFAYGVMFSTLGKGVDVVFNTLSGELLQASWGCVSPNGKMINMTRDSEQLPASAQNSSRTLISLNMGLMISERPSEVNLLLNKTLDHFSRGHIKPITISEVFSAKDVSHGFSHIQANKHMGRVVLTFNVSESLAAFSSRKKQSIAFSSFKTYLLAGGMGGLGKSIATWMVEHGARKFIFLSRSAGISEADKAFITELESQGCYVNAIASSVADASAVEKAVQSAPSRLGGIMQLSMVLSDASLSDMTYEQWMIPQGPKVDGTWNLHNATVDTPLDFFVLFSSISSVAGNPGQANYSSAGTFIEAFAQYRQRQGLACSVVNIGAVQGVGYISRHKTVSSTITSMGQSMLQEQDVLDSVQVSIQRPFNGCEFSEPVGNDKNGSFLFSGQLVTGLRSTRVTSNADCHVPWKRDIRTSIVQVDEAIMIEQASAFDSDTSGTAASNSANDIDAPNTILRDLVREVSSDTQKLTAKATMDTLVHNIGRVLCRILLQPEDCLENGVTLMQMGLDSMVGIEVRNWWKRTFPGDISVLQIINAVTIERLAQMALEALQKNAQAI</sequence>
<dbReference type="InterPro" id="IPR036736">
    <property type="entry name" value="ACP-like_sf"/>
</dbReference>
<dbReference type="Pfam" id="PF00109">
    <property type="entry name" value="ketoacyl-synt"/>
    <property type="match status" value="1"/>
</dbReference>
<feature type="active site" description="Proton acceptor; for dehydratase activity" evidence="8">
    <location>
        <position position="953"/>
    </location>
</feature>
<dbReference type="Pfam" id="PF14765">
    <property type="entry name" value="PS-DH"/>
    <property type="match status" value="1"/>
</dbReference>
<dbReference type="GO" id="GO:0004312">
    <property type="term" value="F:fatty acid synthase activity"/>
    <property type="evidence" value="ECO:0007669"/>
    <property type="project" value="TreeGrafter"/>
</dbReference>
<keyword evidence="7" id="KW-0012">Acyltransferase</keyword>
<dbReference type="InterPro" id="IPR050091">
    <property type="entry name" value="PKS_NRPS_Biosynth_Enz"/>
</dbReference>
<dbReference type="PROSITE" id="PS50075">
    <property type="entry name" value="CARRIER"/>
    <property type="match status" value="1"/>
</dbReference>
<dbReference type="InterPro" id="IPR014030">
    <property type="entry name" value="Ketoacyl_synth_N"/>
</dbReference>
<dbReference type="PROSITE" id="PS52019">
    <property type="entry name" value="PKS_MFAS_DH"/>
    <property type="match status" value="1"/>
</dbReference>
<dbReference type="InterPro" id="IPR029063">
    <property type="entry name" value="SAM-dependent_MTases_sf"/>
</dbReference>
<dbReference type="PANTHER" id="PTHR43775:SF37">
    <property type="entry name" value="SI:DKEY-61P9.11"/>
    <property type="match status" value="1"/>
</dbReference>
<proteinExistence type="predicted"/>
<dbReference type="GO" id="GO:0016491">
    <property type="term" value="F:oxidoreductase activity"/>
    <property type="evidence" value="ECO:0007669"/>
    <property type="project" value="UniProtKB-KW"/>
</dbReference>
<dbReference type="InterPro" id="IPR036291">
    <property type="entry name" value="NAD(P)-bd_dom_sf"/>
</dbReference>
<dbReference type="Pfam" id="PF08242">
    <property type="entry name" value="Methyltransf_12"/>
    <property type="match status" value="1"/>
</dbReference>
<organism evidence="12 13">
    <name type="scientific">Thielaviopsis punctulata</name>
    <dbReference type="NCBI Taxonomy" id="72032"/>
    <lineage>
        <taxon>Eukaryota</taxon>
        <taxon>Fungi</taxon>
        <taxon>Dikarya</taxon>
        <taxon>Ascomycota</taxon>
        <taxon>Pezizomycotina</taxon>
        <taxon>Sordariomycetes</taxon>
        <taxon>Hypocreomycetidae</taxon>
        <taxon>Microascales</taxon>
        <taxon>Ceratocystidaceae</taxon>
        <taxon>Thielaviopsis</taxon>
    </lineage>
</organism>
<dbReference type="InterPro" id="IPR020807">
    <property type="entry name" value="PKS_DH"/>
</dbReference>
<dbReference type="SMART" id="SM00822">
    <property type="entry name" value="PKS_KR"/>
    <property type="match status" value="1"/>
</dbReference>
<evidence type="ECO:0000256" key="5">
    <source>
        <dbReference type="ARBA" id="ARBA00023002"/>
    </source>
</evidence>
<dbReference type="SUPFAM" id="SSF52151">
    <property type="entry name" value="FabD/lysophospholipase-like"/>
    <property type="match status" value="1"/>
</dbReference>
<dbReference type="PROSITE" id="PS00606">
    <property type="entry name" value="KS3_1"/>
    <property type="match status" value="1"/>
</dbReference>
<protein>
    <submittedName>
        <fullName evidence="12">Uncharacterized protein</fullName>
    </submittedName>
</protein>
<dbReference type="Pfam" id="PF00698">
    <property type="entry name" value="Acyl_transf_1"/>
    <property type="match status" value="1"/>
</dbReference>
<dbReference type="InterPro" id="IPR020841">
    <property type="entry name" value="PKS_Beta-ketoAc_synthase_dom"/>
</dbReference>
<dbReference type="SUPFAM" id="SSF53901">
    <property type="entry name" value="Thiolase-like"/>
    <property type="match status" value="1"/>
</dbReference>
<keyword evidence="1" id="KW-0596">Phosphopantetheine</keyword>
<feature type="active site" description="Proton donor; for dehydratase activity" evidence="8">
    <location>
        <position position="1131"/>
    </location>
</feature>
<feature type="region of interest" description="N-terminal hotdog fold" evidence="8">
    <location>
        <begin position="921"/>
        <end position="1052"/>
    </location>
</feature>
<evidence type="ECO:0000259" key="11">
    <source>
        <dbReference type="PROSITE" id="PS52019"/>
    </source>
</evidence>
<evidence type="ECO:0000259" key="9">
    <source>
        <dbReference type="PROSITE" id="PS50075"/>
    </source>
</evidence>
<evidence type="ECO:0000256" key="6">
    <source>
        <dbReference type="ARBA" id="ARBA00023268"/>
    </source>
</evidence>
<dbReference type="GO" id="GO:0044550">
    <property type="term" value="P:secondary metabolite biosynthetic process"/>
    <property type="evidence" value="ECO:0007669"/>
    <property type="project" value="UniProtKB-ARBA"/>
</dbReference>
<feature type="domain" description="Ketosynthase family 3 (KS3)" evidence="10">
    <location>
        <begin position="8"/>
        <end position="427"/>
    </location>
</feature>
<feature type="domain" description="PKS/mFAS DH" evidence="11">
    <location>
        <begin position="921"/>
        <end position="1220"/>
    </location>
</feature>
<dbReference type="InterPro" id="IPR042104">
    <property type="entry name" value="PKS_dehydratase_sf"/>
</dbReference>
<keyword evidence="3" id="KW-0808">Transferase</keyword>
<dbReference type="GO" id="GO:0031177">
    <property type="term" value="F:phosphopantetheine binding"/>
    <property type="evidence" value="ECO:0007669"/>
    <property type="project" value="InterPro"/>
</dbReference>
<keyword evidence="5" id="KW-0560">Oxidoreductase</keyword>
<dbReference type="PROSITE" id="PS52004">
    <property type="entry name" value="KS3_2"/>
    <property type="match status" value="1"/>
</dbReference>
<gene>
    <name evidence="12" type="ORF">TD95_000725</name>
</gene>
<dbReference type="InterPro" id="IPR049552">
    <property type="entry name" value="PKS_DH_N"/>
</dbReference>
<dbReference type="InterPro" id="IPR016036">
    <property type="entry name" value="Malonyl_transacylase_ACP-bd"/>
</dbReference>
<dbReference type="SMART" id="SM00829">
    <property type="entry name" value="PKS_ER"/>
    <property type="match status" value="1"/>
</dbReference>
<keyword evidence="13" id="KW-1185">Reference proteome</keyword>
<dbReference type="InterPro" id="IPR016035">
    <property type="entry name" value="Acyl_Trfase/lysoPLipase"/>
</dbReference>
<dbReference type="InterPro" id="IPR018201">
    <property type="entry name" value="Ketoacyl_synth_AS"/>
</dbReference>
<dbReference type="CDD" id="cd00833">
    <property type="entry name" value="PKS"/>
    <property type="match status" value="1"/>
</dbReference>
<dbReference type="SUPFAM" id="SSF53335">
    <property type="entry name" value="S-adenosyl-L-methionine-dependent methyltransferases"/>
    <property type="match status" value="1"/>
</dbReference>
<dbReference type="InterPro" id="IPR032821">
    <property type="entry name" value="PKS_assoc"/>
</dbReference>
<comment type="caution">
    <text evidence="12">The sequence shown here is derived from an EMBL/GenBank/DDBJ whole genome shotgun (WGS) entry which is preliminary data.</text>
</comment>
<dbReference type="SMART" id="SM00823">
    <property type="entry name" value="PKS_PP"/>
    <property type="match status" value="1"/>
</dbReference>
<dbReference type="InterPro" id="IPR011032">
    <property type="entry name" value="GroES-like_sf"/>
</dbReference>
<dbReference type="SUPFAM" id="SSF47336">
    <property type="entry name" value="ACP-like"/>
    <property type="match status" value="1"/>
</dbReference>
<dbReference type="InterPro" id="IPR014031">
    <property type="entry name" value="Ketoacyl_synth_C"/>
</dbReference>
<evidence type="ECO:0000256" key="2">
    <source>
        <dbReference type="ARBA" id="ARBA00022553"/>
    </source>
</evidence>
<dbReference type="PANTHER" id="PTHR43775">
    <property type="entry name" value="FATTY ACID SYNTHASE"/>
    <property type="match status" value="1"/>
</dbReference>
<dbReference type="InterPro" id="IPR057326">
    <property type="entry name" value="KR_dom"/>
</dbReference>
<dbReference type="Proteomes" id="UP000033483">
    <property type="component" value="Unassembled WGS sequence"/>
</dbReference>
<dbReference type="SMART" id="SM00826">
    <property type="entry name" value="PKS_DH"/>
    <property type="match status" value="1"/>
</dbReference>
<dbReference type="InterPro" id="IPR020806">
    <property type="entry name" value="PKS_PP-bd"/>
</dbReference>
<keyword evidence="2" id="KW-0597">Phosphoprotein</keyword>
<dbReference type="InterPro" id="IPR014043">
    <property type="entry name" value="Acyl_transferase_dom"/>
</dbReference>
<dbReference type="Pfam" id="PF21089">
    <property type="entry name" value="PKS_DH_N"/>
    <property type="match status" value="1"/>
</dbReference>
<dbReference type="Gene3D" id="3.90.180.10">
    <property type="entry name" value="Medium-chain alcohol dehydrogenases, catalytic domain"/>
    <property type="match status" value="1"/>
</dbReference>
<dbReference type="Gene3D" id="1.10.1200.10">
    <property type="entry name" value="ACP-like"/>
    <property type="match status" value="1"/>
</dbReference>
<name>A0A0F4ZL59_9PEZI</name>
<dbReference type="InterPro" id="IPR049551">
    <property type="entry name" value="PKS_DH_C"/>
</dbReference>
<dbReference type="EMBL" id="LAEV01000214">
    <property type="protein sequence ID" value="KKA30866.1"/>
    <property type="molecule type" value="Genomic_DNA"/>
</dbReference>
<feature type="region of interest" description="C-terminal hotdog fold" evidence="8">
    <location>
        <begin position="1066"/>
        <end position="1220"/>
    </location>
</feature>
<accession>A0A0F4ZL59</accession>
<evidence type="ECO:0000313" key="13">
    <source>
        <dbReference type="Proteomes" id="UP000033483"/>
    </source>
</evidence>
<dbReference type="InterPro" id="IPR009081">
    <property type="entry name" value="PP-bd_ACP"/>
</dbReference>
<dbReference type="InterPro" id="IPR020843">
    <property type="entry name" value="ER"/>
</dbReference>
<dbReference type="CDD" id="cd02440">
    <property type="entry name" value="AdoMet_MTases"/>
    <property type="match status" value="1"/>
</dbReference>
<dbReference type="InterPro" id="IPR013968">
    <property type="entry name" value="PKS_KR"/>
</dbReference>
<keyword evidence="6" id="KW-0511">Multifunctional enzyme</keyword>
<dbReference type="Pfam" id="PF02801">
    <property type="entry name" value="Ketoacyl-synt_C"/>
    <property type="match status" value="1"/>
</dbReference>
<dbReference type="Pfam" id="PF23297">
    <property type="entry name" value="ACP_SdgA_C"/>
    <property type="match status" value="1"/>
</dbReference>
<dbReference type="InterPro" id="IPR001227">
    <property type="entry name" value="Ac_transferase_dom_sf"/>
</dbReference>
<dbReference type="Gene3D" id="3.40.50.720">
    <property type="entry name" value="NAD(P)-binding Rossmann-like Domain"/>
    <property type="match status" value="2"/>
</dbReference>
<evidence type="ECO:0000256" key="4">
    <source>
        <dbReference type="ARBA" id="ARBA00022857"/>
    </source>
</evidence>
<dbReference type="InterPro" id="IPR013154">
    <property type="entry name" value="ADH-like_N"/>
</dbReference>
<dbReference type="CDD" id="cd05195">
    <property type="entry name" value="enoyl_red"/>
    <property type="match status" value="1"/>
</dbReference>
<dbReference type="Pfam" id="PF08659">
    <property type="entry name" value="KR"/>
    <property type="match status" value="1"/>
</dbReference>
<evidence type="ECO:0000256" key="1">
    <source>
        <dbReference type="ARBA" id="ARBA00022450"/>
    </source>
</evidence>
<dbReference type="SUPFAM" id="SSF55048">
    <property type="entry name" value="Probable ACP-binding domain of malonyl-CoA ACP transacylase"/>
    <property type="match status" value="1"/>
</dbReference>
<dbReference type="InterPro" id="IPR013217">
    <property type="entry name" value="Methyltransf_12"/>
</dbReference>
<evidence type="ECO:0000313" key="12">
    <source>
        <dbReference type="EMBL" id="KKA30866.1"/>
    </source>
</evidence>
<dbReference type="GO" id="GO:0004315">
    <property type="term" value="F:3-oxoacyl-[acyl-carrier-protein] synthase activity"/>
    <property type="evidence" value="ECO:0007669"/>
    <property type="project" value="InterPro"/>
</dbReference>
<dbReference type="SUPFAM" id="SSF50129">
    <property type="entry name" value="GroES-like"/>
    <property type="match status" value="1"/>
</dbReference>
<dbReference type="Gene3D" id="3.40.47.10">
    <property type="match status" value="1"/>
</dbReference>
<dbReference type="SMART" id="SM00827">
    <property type="entry name" value="PKS_AT"/>
    <property type="match status" value="1"/>
</dbReference>
<dbReference type="OrthoDB" id="329835at2759"/>
<dbReference type="Gene3D" id="3.40.50.150">
    <property type="entry name" value="Vaccinia Virus protein VP39"/>
    <property type="match status" value="1"/>
</dbReference>
<dbReference type="InterPro" id="IPR016039">
    <property type="entry name" value="Thiolase-like"/>
</dbReference>
<dbReference type="GO" id="GO:0006633">
    <property type="term" value="P:fatty acid biosynthetic process"/>
    <property type="evidence" value="ECO:0007669"/>
    <property type="project" value="InterPro"/>
</dbReference>
<reference evidence="12 13" key="1">
    <citation type="submission" date="2015-03" db="EMBL/GenBank/DDBJ databases">
        <authorList>
            <person name="Radwan O."/>
            <person name="Al-Naeli F.A."/>
            <person name="Rendon G.A."/>
            <person name="Fields C."/>
        </authorList>
    </citation>
    <scope>NUCLEOTIDE SEQUENCE [LARGE SCALE GENOMIC DNA]</scope>
    <source>
        <strain evidence="12">CR-DP1</strain>
    </source>
</reference>
<keyword evidence="4" id="KW-0521">NADP</keyword>
<dbReference type="InterPro" id="IPR049900">
    <property type="entry name" value="PKS_mFAS_DH"/>
</dbReference>
<dbReference type="Pfam" id="PF13602">
    <property type="entry name" value="ADH_zinc_N_2"/>
    <property type="match status" value="1"/>
</dbReference>
<evidence type="ECO:0000256" key="3">
    <source>
        <dbReference type="ARBA" id="ARBA00022679"/>
    </source>
</evidence>